<reference evidence="11" key="1">
    <citation type="submission" date="2016-10" db="EMBL/GenBank/DDBJ databases">
        <authorList>
            <person name="Varghese N."/>
            <person name="Submissions S."/>
        </authorList>
    </citation>
    <scope>NUCLEOTIDE SEQUENCE [LARGE SCALE GENOMIC DNA]</scope>
    <source>
        <strain evidence="11">CGMCC 1.10121</strain>
    </source>
</reference>
<dbReference type="AlphaFoldDB" id="A0A1H8NFE7"/>
<organism evidence="10 11">
    <name type="scientific">Halogranum amylolyticum</name>
    <dbReference type="NCBI Taxonomy" id="660520"/>
    <lineage>
        <taxon>Archaea</taxon>
        <taxon>Methanobacteriati</taxon>
        <taxon>Methanobacteriota</taxon>
        <taxon>Stenosarchaea group</taxon>
        <taxon>Halobacteria</taxon>
        <taxon>Halobacteriales</taxon>
        <taxon>Haloferacaceae</taxon>
    </lineage>
</organism>
<name>A0A1H8NFE7_9EURY</name>
<dbReference type="EC" id="5.3.1.24" evidence="8"/>
<evidence type="ECO:0000256" key="3">
    <source>
        <dbReference type="ARBA" id="ARBA00007571"/>
    </source>
</evidence>
<evidence type="ECO:0000256" key="7">
    <source>
        <dbReference type="ARBA" id="ARBA00023235"/>
    </source>
</evidence>
<keyword evidence="4 8" id="KW-0028">Amino-acid biosynthesis</keyword>
<sequence length="215" mass="22686">MVRVKVCGITRETDLRAAVDAGADAVGLISDVPVDTPRDVDPSVAADLAAEAPPFVTTTLVLMPESPKHAVDLAQVVQPDVVQLHAEFDPEQLQYVRAESNCKIVPVVDSEDERLAHTYDEVADAILVDSTSESGAGGTGETHDWEQTRHLARSLSSPLILAGGLTPNNVAEAVSVVEPFAVDVASGVERSGGVKDPEAVRSFVANAGRDREVTQ</sequence>
<dbReference type="RefSeq" id="WP_089820866.1">
    <property type="nucleotide sequence ID" value="NZ_FODV01000001.1"/>
</dbReference>
<dbReference type="SUPFAM" id="SSF51366">
    <property type="entry name" value="Ribulose-phoshate binding barrel"/>
    <property type="match status" value="1"/>
</dbReference>
<evidence type="ECO:0000256" key="1">
    <source>
        <dbReference type="ARBA" id="ARBA00001164"/>
    </source>
</evidence>
<gene>
    <name evidence="8" type="primary">trpF</name>
    <name evidence="10" type="ORF">SAMN04487948_101507</name>
</gene>
<protein>
    <recommendedName>
        <fullName evidence="8">N-(5'-phosphoribosyl)anthranilate isomerase</fullName>
        <shortName evidence="8">PRAI</shortName>
        <ecNumber evidence="8">5.3.1.24</ecNumber>
    </recommendedName>
</protein>
<comment type="similarity">
    <text evidence="3 8">Belongs to the TrpF family.</text>
</comment>
<evidence type="ECO:0000256" key="8">
    <source>
        <dbReference type="HAMAP-Rule" id="MF_00135"/>
    </source>
</evidence>
<dbReference type="PANTHER" id="PTHR42894:SF1">
    <property type="entry name" value="N-(5'-PHOSPHORIBOSYL)ANTHRANILATE ISOMERASE"/>
    <property type="match status" value="1"/>
</dbReference>
<keyword evidence="5 8" id="KW-0822">Tryptophan biosynthesis</keyword>
<keyword evidence="7 8" id="KW-0413">Isomerase</keyword>
<feature type="domain" description="N-(5'phosphoribosyl) anthranilate isomerase (PRAI)" evidence="9">
    <location>
        <begin position="4"/>
        <end position="205"/>
    </location>
</feature>
<evidence type="ECO:0000256" key="2">
    <source>
        <dbReference type="ARBA" id="ARBA00004664"/>
    </source>
</evidence>
<evidence type="ECO:0000256" key="5">
    <source>
        <dbReference type="ARBA" id="ARBA00022822"/>
    </source>
</evidence>
<dbReference type="Gene3D" id="3.20.20.70">
    <property type="entry name" value="Aldolase class I"/>
    <property type="match status" value="1"/>
</dbReference>
<dbReference type="PANTHER" id="PTHR42894">
    <property type="entry name" value="N-(5'-PHOSPHORIBOSYL)ANTHRANILATE ISOMERASE"/>
    <property type="match status" value="1"/>
</dbReference>
<dbReference type="HAMAP" id="MF_00135">
    <property type="entry name" value="PRAI"/>
    <property type="match status" value="1"/>
</dbReference>
<dbReference type="UniPathway" id="UPA00035">
    <property type="reaction ID" value="UER00042"/>
</dbReference>
<dbReference type="InterPro" id="IPR044643">
    <property type="entry name" value="TrpF_fam"/>
</dbReference>
<evidence type="ECO:0000313" key="11">
    <source>
        <dbReference type="Proteomes" id="UP000199126"/>
    </source>
</evidence>
<keyword evidence="6 8" id="KW-0057">Aromatic amino acid biosynthesis</keyword>
<dbReference type="InterPro" id="IPR001240">
    <property type="entry name" value="PRAI_dom"/>
</dbReference>
<evidence type="ECO:0000256" key="6">
    <source>
        <dbReference type="ARBA" id="ARBA00023141"/>
    </source>
</evidence>
<dbReference type="EMBL" id="FODV01000001">
    <property type="protein sequence ID" value="SEO28198.1"/>
    <property type="molecule type" value="Genomic_DNA"/>
</dbReference>
<dbReference type="OrthoDB" id="27513at2157"/>
<dbReference type="CDD" id="cd00405">
    <property type="entry name" value="PRAI"/>
    <property type="match status" value="1"/>
</dbReference>
<evidence type="ECO:0000259" key="9">
    <source>
        <dbReference type="Pfam" id="PF00697"/>
    </source>
</evidence>
<dbReference type="Proteomes" id="UP000199126">
    <property type="component" value="Unassembled WGS sequence"/>
</dbReference>
<dbReference type="GO" id="GO:0004640">
    <property type="term" value="F:phosphoribosylanthranilate isomerase activity"/>
    <property type="evidence" value="ECO:0007669"/>
    <property type="project" value="UniProtKB-UniRule"/>
</dbReference>
<dbReference type="Pfam" id="PF00697">
    <property type="entry name" value="PRAI"/>
    <property type="match status" value="1"/>
</dbReference>
<dbReference type="InterPro" id="IPR013785">
    <property type="entry name" value="Aldolase_TIM"/>
</dbReference>
<dbReference type="GO" id="GO:0000162">
    <property type="term" value="P:L-tryptophan biosynthetic process"/>
    <property type="evidence" value="ECO:0007669"/>
    <property type="project" value="UniProtKB-UniRule"/>
</dbReference>
<evidence type="ECO:0000313" key="10">
    <source>
        <dbReference type="EMBL" id="SEO28198.1"/>
    </source>
</evidence>
<accession>A0A1H8NFE7</accession>
<keyword evidence="11" id="KW-1185">Reference proteome</keyword>
<evidence type="ECO:0000256" key="4">
    <source>
        <dbReference type="ARBA" id="ARBA00022605"/>
    </source>
</evidence>
<comment type="pathway">
    <text evidence="2 8">Amino-acid biosynthesis; L-tryptophan biosynthesis; L-tryptophan from chorismate: step 3/5.</text>
</comment>
<dbReference type="InterPro" id="IPR011060">
    <property type="entry name" value="RibuloseP-bd_barrel"/>
</dbReference>
<comment type="catalytic activity">
    <reaction evidence="1 8">
        <text>N-(5-phospho-beta-D-ribosyl)anthranilate = 1-(2-carboxyphenylamino)-1-deoxy-D-ribulose 5-phosphate</text>
        <dbReference type="Rhea" id="RHEA:21540"/>
        <dbReference type="ChEBI" id="CHEBI:18277"/>
        <dbReference type="ChEBI" id="CHEBI:58613"/>
        <dbReference type="EC" id="5.3.1.24"/>
    </reaction>
</comment>
<proteinExistence type="inferred from homology"/>